<dbReference type="SUPFAM" id="SSF82171">
    <property type="entry name" value="DPP6 N-terminal domain-like"/>
    <property type="match status" value="1"/>
</dbReference>
<dbReference type="InterPro" id="IPR015943">
    <property type="entry name" value="WD40/YVTN_repeat-like_dom_sf"/>
</dbReference>
<evidence type="ECO:0000313" key="2">
    <source>
        <dbReference type="Proteomes" id="UP000051888"/>
    </source>
</evidence>
<comment type="caution">
    <text evidence="1">The sequence shown here is derived from an EMBL/GenBank/DDBJ whole genome shotgun (WGS) entry which is preliminary data.</text>
</comment>
<sequence>MFQMNLIKNLKVSYEIVLSNDKKLLCHTMGGKTVIFDTETWEKVIELKKPNNPSHLRFSQNDEMLYIKNTVGTFCVYDTKEFQLIKTIKSGKSFQIVEGNFALLENPFTVLDVLKINEKKQICTLNIETGNYQILTELEGTHIEFNQFIPYDNSYLFTLSYLEGVKGYLRYNLIKVVDPLVKPSYSIVENLGITNWVLVCYVPVHQVYIFVHQDYELTIMDAELKTVLKKSNLTENGVQSTDEYFVHLAASYDGSYIVLTSSNRVFILGFEDLTPIQIEELEYACFAEFSKDDTYFLVGTWSKGFVLENNLKELNFNTSLFN</sequence>
<accession>A0A0Q3WRL6</accession>
<dbReference type="AlphaFoldDB" id="A0A0Q3WRL6"/>
<dbReference type="Proteomes" id="UP000051888">
    <property type="component" value="Unassembled WGS sequence"/>
</dbReference>
<reference evidence="1 2" key="1">
    <citation type="submission" date="2015-09" db="EMBL/GenBank/DDBJ databases">
        <title>Genome sequencing project for genomic taxonomy and phylogenomics of Bacillus-like bacteria.</title>
        <authorList>
            <person name="Liu B."/>
            <person name="Wang J."/>
            <person name="Zhu Y."/>
            <person name="Liu G."/>
            <person name="Chen Q."/>
            <person name="Chen Z."/>
            <person name="Lan J."/>
            <person name="Che J."/>
            <person name="Ge C."/>
            <person name="Shi H."/>
            <person name="Pan Z."/>
            <person name="Liu X."/>
        </authorList>
    </citation>
    <scope>NUCLEOTIDE SEQUENCE [LARGE SCALE GENOMIC DNA]</scope>
    <source>
        <strain evidence="1 2">LMG 18435</strain>
    </source>
</reference>
<proteinExistence type="predicted"/>
<dbReference type="OrthoDB" id="2927345at2"/>
<organism evidence="1 2">
    <name type="scientific">Heyndrickxia shackletonii</name>
    <dbReference type="NCBI Taxonomy" id="157838"/>
    <lineage>
        <taxon>Bacteria</taxon>
        <taxon>Bacillati</taxon>
        <taxon>Bacillota</taxon>
        <taxon>Bacilli</taxon>
        <taxon>Bacillales</taxon>
        <taxon>Bacillaceae</taxon>
        <taxon>Heyndrickxia</taxon>
    </lineage>
</organism>
<evidence type="ECO:0000313" key="1">
    <source>
        <dbReference type="EMBL" id="KQL50460.1"/>
    </source>
</evidence>
<dbReference type="RefSeq" id="WP_055742068.1">
    <property type="nucleotide sequence ID" value="NZ_JAAIWL010000036.1"/>
</dbReference>
<gene>
    <name evidence="1" type="ORF">AN964_22640</name>
</gene>
<name>A0A0Q3WRL6_9BACI</name>
<dbReference type="EMBL" id="LJJC01000015">
    <property type="protein sequence ID" value="KQL50460.1"/>
    <property type="molecule type" value="Genomic_DNA"/>
</dbReference>
<dbReference type="STRING" id="157838.AN964_22640"/>
<evidence type="ECO:0008006" key="3">
    <source>
        <dbReference type="Google" id="ProtNLM"/>
    </source>
</evidence>
<protein>
    <recommendedName>
        <fullName evidence="3">WD40 repeat domain-containing protein</fullName>
    </recommendedName>
</protein>
<keyword evidence="2" id="KW-1185">Reference proteome</keyword>
<dbReference type="PATRIC" id="fig|157838.3.peg.4965"/>
<dbReference type="Gene3D" id="2.130.10.10">
    <property type="entry name" value="YVTN repeat-like/Quinoprotein amine dehydrogenase"/>
    <property type="match status" value="1"/>
</dbReference>